<accession>A0A8C3K9W7</accession>
<keyword evidence="3" id="KW-1185">Reference proteome</keyword>
<reference evidence="2" key="2">
    <citation type="submission" date="2025-09" db="UniProtKB">
        <authorList>
            <consortium name="Ensembl"/>
        </authorList>
    </citation>
    <scope>IDENTIFICATION</scope>
</reference>
<name>A0A8C3K9W7_9CHAR</name>
<feature type="compositionally biased region" description="Basic and acidic residues" evidence="1">
    <location>
        <begin position="15"/>
        <end position="24"/>
    </location>
</feature>
<evidence type="ECO:0000256" key="1">
    <source>
        <dbReference type="SAM" id="MobiDB-lite"/>
    </source>
</evidence>
<reference evidence="2" key="1">
    <citation type="submission" date="2025-08" db="UniProtKB">
        <authorList>
            <consortium name="Ensembl"/>
        </authorList>
    </citation>
    <scope>IDENTIFICATION</scope>
</reference>
<evidence type="ECO:0000313" key="3">
    <source>
        <dbReference type="Proteomes" id="UP000694419"/>
    </source>
</evidence>
<organism evidence="2 3">
    <name type="scientific">Calidris pygmaea</name>
    <name type="common">Spoon-billed sandpiper</name>
    <dbReference type="NCBI Taxonomy" id="425635"/>
    <lineage>
        <taxon>Eukaryota</taxon>
        <taxon>Metazoa</taxon>
        <taxon>Chordata</taxon>
        <taxon>Craniata</taxon>
        <taxon>Vertebrata</taxon>
        <taxon>Euteleostomi</taxon>
        <taxon>Archelosauria</taxon>
        <taxon>Archosauria</taxon>
        <taxon>Dinosauria</taxon>
        <taxon>Saurischia</taxon>
        <taxon>Theropoda</taxon>
        <taxon>Coelurosauria</taxon>
        <taxon>Aves</taxon>
        <taxon>Neognathae</taxon>
        <taxon>Neoaves</taxon>
        <taxon>Charadriiformes</taxon>
        <taxon>Scolopacidae</taxon>
        <taxon>Calidris</taxon>
    </lineage>
</organism>
<dbReference type="AlphaFoldDB" id="A0A8C3K9W7"/>
<evidence type="ECO:0000313" key="2">
    <source>
        <dbReference type="Ensembl" id="ENSCPGP00000017874.1"/>
    </source>
</evidence>
<protein>
    <submittedName>
        <fullName evidence="2">Uncharacterized protein</fullName>
    </submittedName>
</protein>
<dbReference type="Proteomes" id="UP000694419">
    <property type="component" value="Unplaced"/>
</dbReference>
<proteinExistence type="predicted"/>
<sequence>GHPTTKVPEVRDVTRIERIGEHRGGAPPPRQVMAAGEEEEGGGDTFRGAPLLNLKAPQKFPW</sequence>
<feature type="region of interest" description="Disordered" evidence="1">
    <location>
        <begin position="15"/>
        <end position="62"/>
    </location>
</feature>
<dbReference type="Ensembl" id="ENSCPGT00000019543.1">
    <property type="protein sequence ID" value="ENSCPGP00000017874.1"/>
    <property type="gene ID" value="ENSCPGG00000012508.1"/>
</dbReference>